<evidence type="ECO:0000313" key="3">
    <source>
        <dbReference type="Proteomes" id="UP000595197"/>
    </source>
</evidence>
<proteinExistence type="predicted"/>
<reference evidence="2" key="1">
    <citation type="submission" date="2021-02" db="EMBL/GenBank/DDBJ databases">
        <title>Skermanella TT6 skin isolate.</title>
        <authorList>
            <person name="Lee K."/>
            <person name="Ganzorig M."/>
        </authorList>
    </citation>
    <scope>NUCLEOTIDE SEQUENCE</scope>
    <source>
        <strain evidence="2">TT6</strain>
    </source>
</reference>
<dbReference type="RefSeq" id="WP_201077957.1">
    <property type="nucleotide sequence ID" value="NZ_CP067420.1"/>
</dbReference>
<gene>
    <name evidence="2" type="ORF">IGS68_05525</name>
</gene>
<keyword evidence="1" id="KW-0732">Signal</keyword>
<organism evidence="2 3">
    <name type="scientific">Skermanella cutis</name>
    <dbReference type="NCBI Taxonomy" id="2775420"/>
    <lineage>
        <taxon>Bacteria</taxon>
        <taxon>Pseudomonadati</taxon>
        <taxon>Pseudomonadota</taxon>
        <taxon>Alphaproteobacteria</taxon>
        <taxon>Rhodospirillales</taxon>
        <taxon>Azospirillaceae</taxon>
        <taxon>Skermanella</taxon>
    </lineage>
</organism>
<dbReference type="Proteomes" id="UP000595197">
    <property type="component" value="Chromosome"/>
</dbReference>
<name>A0ABX7B8J5_9PROT</name>
<sequence>MRGSFAFLAALLLGPATGLADWEFTRWGMTVDEVQRASRYDAVLNGQGFGCLLEMPGPLQFQGSRFDKVLFCFDDDTLLRRVELVADATAYAAIERSLQRTYGQPRLRRSLDMPERYWSSPEGGDMVQLSLDGKAIVTFREAPEGLN</sequence>
<keyword evidence="3" id="KW-1185">Reference proteome</keyword>
<evidence type="ECO:0000256" key="1">
    <source>
        <dbReference type="SAM" id="SignalP"/>
    </source>
</evidence>
<feature type="signal peptide" evidence="1">
    <location>
        <begin position="1"/>
        <end position="20"/>
    </location>
</feature>
<accession>A0ABX7B8J5</accession>
<dbReference type="EMBL" id="CP067420">
    <property type="protein sequence ID" value="QQP90696.1"/>
    <property type="molecule type" value="Genomic_DNA"/>
</dbReference>
<feature type="chain" id="PRO_5047073757" evidence="1">
    <location>
        <begin position="21"/>
        <end position="147"/>
    </location>
</feature>
<protein>
    <submittedName>
        <fullName evidence="2">Uncharacterized protein</fullName>
    </submittedName>
</protein>
<evidence type="ECO:0000313" key="2">
    <source>
        <dbReference type="EMBL" id="QQP90696.1"/>
    </source>
</evidence>